<keyword evidence="2" id="KW-0472">Membrane</keyword>
<evidence type="ECO:0008006" key="4">
    <source>
        <dbReference type="Google" id="ProtNLM"/>
    </source>
</evidence>
<dbReference type="AlphaFoldDB" id="A0AAU7DVY6"/>
<feature type="transmembrane region" description="Helical" evidence="2">
    <location>
        <begin position="218"/>
        <end position="240"/>
    </location>
</feature>
<feature type="transmembrane region" description="Helical" evidence="2">
    <location>
        <begin position="252"/>
        <end position="271"/>
    </location>
</feature>
<gene>
    <name evidence="3" type="ORF">V5R04_14965</name>
</gene>
<proteinExistence type="predicted"/>
<feature type="transmembrane region" description="Helical" evidence="2">
    <location>
        <begin position="283"/>
        <end position="304"/>
    </location>
</feature>
<reference evidence="3" key="1">
    <citation type="submission" date="2024-02" db="EMBL/GenBank/DDBJ databases">
        <title>Tomenella chthoni gen. nov. sp. nov., a member of the family Jonesiaceae isolated from bat guano.</title>
        <authorList>
            <person name="Miller S.L."/>
            <person name="King J."/>
            <person name="Sankaranarayanan K."/>
            <person name="Lawson P.A."/>
        </authorList>
    </citation>
    <scope>NUCLEOTIDE SEQUENCE</scope>
    <source>
        <strain evidence="3">BS-20</strain>
    </source>
</reference>
<evidence type="ECO:0000256" key="1">
    <source>
        <dbReference type="SAM" id="MobiDB-lite"/>
    </source>
</evidence>
<feature type="compositionally biased region" description="Polar residues" evidence="1">
    <location>
        <begin position="1"/>
        <end position="12"/>
    </location>
</feature>
<name>A0AAU7DVY6_9MICO</name>
<accession>A0AAU7DVY6</accession>
<protein>
    <recommendedName>
        <fullName evidence="4">Yip1 domain-containing protein</fullName>
    </recommendedName>
</protein>
<evidence type="ECO:0000256" key="2">
    <source>
        <dbReference type="SAM" id="Phobius"/>
    </source>
</evidence>
<feature type="compositionally biased region" description="Low complexity" evidence="1">
    <location>
        <begin position="64"/>
        <end position="130"/>
    </location>
</feature>
<feature type="transmembrane region" description="Helical" evidence="2">
    <location>
        <begin position="177"/>
        <end position="198"/>
    </location>
</feature>
<sequence>MTEQPDSPQPDSFGQPQQPGYQPQQGQPYQSQGQQPGGYQPQQGQPYQSQGQQPPVAGQPSQFQQPVAPQAGGYQPQGQPGQFQQPGAAQPGYQPQAGQFQQGGYQPQAQQGGYQQQGQPGQFQQAGYAQAPVAPSGDFSAAFSTWFKSFTQIYTGKTDQAIETIATDSKGNREHPFWIVAAIMSAGTFVLTMLLGALILNSRLSGFYELGEGVLRAILIPVVVVAALLSARAMIVKVVFGMGQQQIGFQESANIVAIGFVAFVPYALLQIVNSATTNDFTLFLNNIVLVFCALLAELLIFKALTARVSFSKPFLLPYVGMTAGLIAIVHLLVKLVAGGGFSLGLY</sequence>
<keyword evidence="2" id="KW-1133">Transmembrane helix</keyword>
<feature type="compositionally biased region" description="Low complexity" evidence="1">
    <location>
        <begin position="14"/>
        <end position="55"/>
    </location>
</feature>
<keyword evidence="2" id="KW-0812">Transmembrane</keyword>
<organism evidence="3">
    <name type="scientific">Jonesiaceae bacterium BS-20</name>
    <dbReference type="NCBI Taxonomy" id="3120821"/>
    <lineage>
        <taxon>Bacteria</taxon>
        <taxon>Bacillati</taxon>
        <taxon>Actinomycetota</taxon>
        <taxon>Actinomycetes</taxon>
        <taxon>Micrococcales</taxon>
        <taxon>Jonesiaceae</taxon>
    </lineage>
</organism>
<feature type="transmembrane region" description="Helical" evidence="2">
    <location>
        <begin position="316"/>
        <end position="337"/>
    </location>
</feature>
<feature type="region of interest" description="Disordered" evidence="1">
    <location>
        <begin position="1"/>
        <end position="130"/>
    </location>
</feature>
<evidence type="ECO:0000313" key="3">
    <source>
        <dbReference type="EMBL" id="XBH21489.1"/>
    </source>
</evidence>
<dbReference type="EMBL" id="CP146203">
    <property type="protein sequence ID" value="XBH21489.1"/>
    <property type="molecule type" value="Genomic_DNA"/>
</dbReference>